<organism evidence="1 2">
    <name type="scientific">Violaceomyces palustris</name>
    <dbReference type="NCBI Taxonomy" id="1673888"/>
    <lineage>
        <taxon>Eukaryota</taxon>
        <taxon>Fungi</taxon>
        <taxon>Dikarya</taxon>
        <taxon>Basidiomycota</taxon>
        <taxon>Ustilaginomycotina</taxon>
        <taxon>Ustilaginomycetes</taxon>
        <taxon>Violaceomycetales</taxon>
        <taxon>Violaceomycetaceae</taxon>
        <taxon>Violaceomyces</taxon>
    </lineage>
</organism>
<sequence>MDLDPYPPPPSPSPPDIIYSFSYSFPKWLFFSPSPLLSHSISRFRSLTHSLIPTKSTNPALARKKKQTLLLRGFSISLSTYKPQSPAPPLPKVFRSKLSSLKRTSILPPLLYPRFLRQGSPLRQNDEDMKERKKERTKGRGKGRNYRPHICMVLCSLSVHLRQRRVLQVEKQVIARGE</sequence>
<dbReference type="EMBL" id="KZ820436">
    <property type="protein sequence ID" value="PWN47428.1"/>
    <property type="molecule type" value="Genomic_DNA"/>
</dbReference>
<accession>A0ACD0NNP7</accession>
<gene>
    <name evidence="1" type="ORF">IE53DRAFT_402306</name>
</gene>
<keyword evidence="2" id="KW-1185">Reference proteome</keyword>
<protein>
    <submittedName>
        <fullName evidence="1">Uncharacterized protein</fullName>
    </submittedName>
</protein>
<proteinExistence type="predicted"/>
<evidence type="ECO:0000313" key="1">
    <source>
        <dbReference type="EMBL" id="PWN47428.1"/>
    </source>
</evidence>
<name>A0ACD0NNP7_9BASI</name>
<reference evidence="1 2" key="1">
    <citation type="journal article" date="2018" name="Mol. Biol. Evol.">
        <title>Broad Genomic Sampling Reveals a Smut Pathogenic Ancestry of the Fungal Clade Ustilaginomycotina.</title>
        <authorList>
            <person name="Kijpornyongpan T."/>
            <person name="Mondo S.J."/>
            <person name="Barry K."/>
            <person name="Sandor L."/>
            <person name="Lee J."/>
            <person name="Lipzen A."/>
            <person name="Pangilinan J."/>
            <person name="LaButti K."/>
            <person name="Hainaut M."/>
            <person name="Henrissat B."/>
            <person name="Grigoriev I.V."/>
            <person name="Spatafora J.W."/>
            <person name="Aime M.C."/>
        </authorList>
    </citation>
    <scope>NUCLEOTIDE SEQUENCE [LARGE SCALE GENOMIC DNA]</scope>
    <source>
        <strain evidence="1 2">SA 807</strain>
    </source>
</reference>
<dbReference type="Proteomes" id="UP000245626">
    <property type="component" value="Unassembled WGS sequence"/>
</dbReference>
<evidence type="ECO:0000313" key="2">
    <source>
        <dbReference type="Proteomes" id="UP000245626"/>
    </source>
</evidence>